<protein>
    <submittedName>
        <fullName evidence="2">Uncharacterized protein</fullName>
    </submittedName>
</protein>
<keyword evidence="3" id="KW-1185">Reference proteome</keyword>
<feature type="region of interest" description="Disordered" evidence="1">
    <location>
        <begin position="109"/>
        <end position="200"/>
    </location>
</feature>
<feature type="compositionally biased region" description="Pro residues" evidence="1">
    <location>
        <begin position="127"/>
        <end position="140"/>
    </location>
</feature>
<feature type="compositionally biased region" description="Pro residues" evidence="1">
    <location>
        <begin position="169"/>
        <end position="193"/>
    </location>
</feature>
<dbReference type="EMBL" id="JAWZYT010002132">
    <property type="protein sequence ID" value="KAK4306445.1"/>
    <property type="molecule type" value="Genomic_DNA"/>
</dbReference>
<dbReference type="Proteomes" id="UP001292094">
    <property type="component" value="Unassembled WGS sequence"/>
</dbReference>
<name>A0AAE1PFV0_9EUCA</name>
<proteinExistence type="predicted"/>
<sequence length="200" mass="21912">MIRYDDKSLNVKGAAVKNDEPVLTIHLSPVFGLHLESLNNTCQFLHELNVDVELIYVACSAKGKDVQVYPNKVFKQPHLSLIVSNPLLIFFTSPSSHLPKSLPHQPNFPISPPISFTSKSSQLQKSNPPPNSPTPLPPFPSLQSTTSFKLLPNPPPSISPTPQSTFQLPNPPLNSHNPPPPKLPHTTPLPPFPSQELALI</sequence>
<reference evidence="2" key="1">
    <citation type="submission" date="2023-11" db="EMBL/GenBank/DDBJ databases">
        <title>Genome assemblies of two species of porcelain crab, Petrolisthes cinctipes and Petrolisthes manimaculis (Anomura: Porcellanidae).</title>
        <authorList>
            <person name="Angst P."/>
        </authorList>
    </citation>
    <scope>NUCLEOTIDE SEQUENCE</scope>
    <source>
        <strain evidence="2">PB745_02</strain>
        <tissue evidence="2">Gill</tissue>
    </source>
</reference>
<gene>
    <name evidence="2" type="ORF">Pmani_021730</name>
</gene>
<comment type="caution">
    <text evidence="2">The sequence shown here is derived from an EMBL/GenBank/DDBJ whole genome shotgun (WGS) entry which is preliminary data.</text>
</comment>
<evidence type="ECO:0000313" key="2">
    <source>
        <dbReference type="EMBL" id="KAK4306445.1"/>
    </source>
</evidence>
<accession>A0AAE1PFV0</accession>
<evidence type="ECO:0000313" key="3">
    <source>
        <dbReference type="Proteomes" id="UP001292094"/>
    </source>
</evidence>
<evidence type="ECO:0000256" key="1">
    <source>
        <dbReference type="SAM" id="MobiDB-lite"/>
    </source>
</evidence>
<organism evidence="2 3">
    <name type="scientific">Petrolisthes manimaculis</name>
    <dbReference type="NCBI Taxonomy" id="1843537"/>
    <lineage>
        <taxon>Eukaryota</taxon>
        <taxon>Metazoa</taxon>
        <taxon>Ecdysozoa</taxon>
        <taxon>Arthropoda</taxon>
        <taxon>Crustacea</taxon>
        <taxon>Multicrustacea</taxon>
        <taxon>Malacostraca</taxon>
        <taxon>Eumalacostraca</taxon>
        <taxon>Eucarida</taxon>
        <taxon>Decapoda</taxon>
        <taxon>Pleocyemata</taxon>
        <taxon>Anomura</taxon>
        <taxon>Galatheoidea</taxon>
        <taxon>Porcellanidae</taxon>
        <taxon>Petrolisthes</taxon>
    </lineage>
</organism>
<feature type="compositionally biased region" description="Polar residues" evidence="1">
    <location>
        <begin position="114"/>
        <end position="125"/>
    </location>
</feature>
<dbReference type="AlphaFoldDB" id="A0AAE1PFV0"/>